<dbReference type="CDD" id="cd00984">
    <property type="entry name" value="DnaB_C"/>
    <property type="match status" value="1"/>
</dbReference>
<evidence type="ECO:0000256" key="10">
    <source>
        <dbReference type="ARBA" id="ARBA00048954"/>
    </source>
</evidence>
<dbReference type="InterPro" id="IPR016136">
    <property type="entry name" value="DNA_helicase_N/primase_C"/>
</dbReference>
<dbReference type="PANTHER" id="PTHR30153:SF2">
    <property type="entry name" value="REPLICATIVE DNA HELICASE"/>
    <property type="match status" value="1"/>
</dbReference>
<sequence>MDNRPLPQNIEAEKEVLSSIIQNEKILCDIAEMLTPEDFYSIKNKVIYETVIDLFKEDIKISSTTIITKLGSNIKEISITYIAELAGYTIAIEQQAIASAKVIKELSRRRKIIEQSQLLLQQAYDTKNDLSQLLGTFENEITFAEDKSNIWTMEQTMSATIETVENSYNNGGKVVGMETGIKALDIALNGFQKGDVVIIAGRPSMGKTVLSLNLAERLSRNNVVYYASLEMRKEKLGTRLLAAKSKINSLQISTGKITDDNWSKIAKDSSLLATNKLFIDDSSELSMIDIKARCKKLKMQHKLDIIFIDHIGLLKPHTKRATRDLEVGDMSRMGKILAKELDCTVIFLSQLNRTCENRGDHRPILADLRESGNIEQDADTVIMLYRDEYYKKESEDKGIMEVLIRKNRDGQLGTVKLAYLEQYQLVGELDFTH</sequence>
<dbReference type="InterPro" id="IPR007693">
    <property type="entry name" value="DNA_helicase_DnaB-like_N"/>
</dbReference>
<proteinExistence type="inferred from homology"/>
<accession>A0ABR4TGZ3</accession>
<evidence type="ECO:0000313" key="14">
    <source>
        <dbReference type="EMBL" id="KEI18279.1"/>
    </source>
</evidence>
<gene>
    <name evidence="14" type="ORF">Z960_03975</name>
</gene>
<dbReference type="InterPro" id="IPR007692">
    <property type="entry name" value="DNA_helicase_DnaB"/>
</dbReference>
<dbReference type="EC" id="5.6.2.3" evidence="11 12"/>
<dbReference type="Pfam" id="PF00772">
    <property type="entry name" value="DnaB"/>
    <property type="match status" value="1"/>
</dbReference>
<keyword evidence="9" id="KW-0413">Isomerase</keyword>
<evidence type="ECO:0000256" key="7">
    <source>
        <dbReference type="ARBA" id="ARBA00022840"/>
    </source>
</evidence>
<comment type="caution">
    <text evidence="14">The sequence shown here is derived from an EMBL/GenBank/DDBJ whole genome shotgun (WGS) entry which is preliminary data.</text>
</comment>
<keyword evidence="2 12" id="KW-0639">Primosome</keyword>
<dbReference type="InterPro" id="IPR007694">
    <property type="entry name" value="DNA_helicase_DnaB-like_C"/>
</dbReference>
<comment type="similarity">
    <text evidence="1 12">Belongs to the helicase family. DnaB subfamily.</text>
</comment>
<evidence type="ECO:0000313" key="15">
    <source>
        <dbReference type="Proteomes" id="UP000027937"/>
    </source>
</evidence>
<dbReference type="NCBIfam" id="TIGR00665">
    <property type="entry name" value="DnaB"/>
    <property type="match status" value="1"/>
</dbReference>
<evidence type="ECO:0000256" key="6">
    <source>
        <dbReference type="ARBA" id="ARBA00022806"/>
    </source>
</evidence>
<dbReference type="SUPFAM" id="SSF52540">
    <property type="entry name" value="P-loop containing nucleoside triphosphate hydrolases"/>
    <property type="match status" value="1"/>
</dbReference>
<dbReference type="PROSITE" id="PS51199">
    <property type="entry name" value="SF4_HELICASE"/>
    <property type="match status" value="1"/>
</dbReference>
<name>A0ABR4TGZ3_CLOHA</name>
<evidence type="ECO:0000256" key="8">
    <source>
        <dbReference type="ARBA" id="ARBA00023125"/>
    </source>
</evidence>
<dbReference type="EMBL" id="JENX01000026">
    <property type="protein sequence ID" value="KEI18279.1"/>
    <property type="molecule type" value="Genomic_DNA"/>
</dbReference>
<evidence type="ECO:0000256" key="1">
    <source>
        <dbReference type="ARBA" id="ARBA00008428"/>
    </source>
</evidence>
<evidence type="ECO:0000256" key="4">
    <source>
        <dbReference type="ARBA" id="ARBA00022741"/>
    </source>
</evidence>
<evidence type="ECO:0000256" key="9">
    <source>
        <dbReference type="ARBA" id="ARBA00023235"/>
    </source>
</evidence>
<comment type="catalytic activity">
    <reaction evidence="10 12">
        <text>ATP + H2O = ADP + phosphate + H(+)</text>
        <dbReference type="Rhea" id="RHEA:13065"/>
        <dbReference type="ChEBI" id="CHEBI:15377"/>
        <dbReference type="ChEBI" id="CHEBI:15378"/>
        <dbReference type="ChEBI" id="CHEBI:30616"/>
        <dbReference type="ChEBI" id="CHEBI:43474"/>
        <dbReference type="ChEBI" id="CHEBI:456216"/>
        <dbReference type="EC" id="5.6.2.3"/>
    </reaction>
</comment>
<evidence type="ECO:0000256" key="5">
    <source>
        <dbReference type="ARBA" id="ARBA00022801"/>
    </source>
</evidence>
<protein>
    <recommendedName>
        <fullName evidence="11 12">Replicative DNA helicase</fullName>
        <ecNumber evidence="11 12">5.6.2.3</ecNumber>
    </recommendedName>
</protein>
<comment type="function">
    <text evidence="12">The main replicative DNA helicase, it participates in initiation and elongation during chromosome replication. Travels ahead of the DNA replisome, separating dsDNA into templates for DNA synthesis. A processive ATP-dependent 5'-3' DNA helicase it has DNA-dependent ATPase activity.</text>
</comment>
<keyword evidence="7 12" id="KW-0067">ATP-binding</keyword>
<dbReference type="InterPro" id="IPR036185">
    <property type="entry name" value="DNA_heli_DnaB-like_N_sf"/>
</dbReference>
<feature type="domain" description="SF4 helicase" evidence="13">
    <location>
        <begin position="170"/>
        <end position="433"/>
    </location>
</feature>
<reference evidence="14 15" key="1">
    <citation type="submission" date="2014-02" db="EMBL/GenBank/DDBJ databases">
        <title>Plasmidome dynamics in the species complex Clostridium novyi sensu lato converts strains of independent lineages into distinctly different pathogens.</title>
        <authorList>
            <person name="Skarin H."/>
            <person name="Segerman B."/>
        </authorList>
    </citation>
    <scope>NUCLEOTIDE SEQUENCE [LARGE SCALE GENOMIC DNA]</scope>
    <source>
        <strain evidence="14 15">NCTC 9693</strain>
    </source>
</reference>
<keyword evidence="15" id="KW-1185">Reference proteome</keyword>
<evidence type="ECO:0000256" key="11">
    <source>
        <dbReference type="NCBIfam" id="TIGR00665"/>
    </source>
</evidence>
<dbReference type="Pfam" id="PF03796">
    <property type="entry name" value="DnaB_C"/>
    <property type="match status" value="1"/>
</dbReference>
<evidence type="ECO:0000259" key="13">
    <source>
        <dbReference type="PROSITE" id="PS51199"/>
    </source>
</evidence>
<dbReference type="PANTHER" id="PTHR30153">
    <property type="entry name" value="REPLICATIVE DNA HELICASE DNAB"/>
    <property type="match status" value="1"/>
</dbReference>
<dbReference type="SMART" id="SM00382">
    <property type="entry name" value="AAA"/>
    <property type="match status" value="1"/>
</dbReference>
<evidence type="ECO:0000256" key="12">
    <source>
        <dbReference type="RuleBase" id="RU362085"/>
    </source>
</evidence>
<dbReference type="InterPro" id="IPR027417">
    <property type="entry name" value="P-loop_NTPase"/>
</dbReference>
<keyword evidence="4 12" id="KW-0547">Nucleotide-binding</keyword>
<dbReference type="SUPFAM" id="SSF48024">
    <property type="entry name" value="N-terminal domain of DnaB helicase"/>
    <property type="match status" value="1"/>
</dbReference>
<dbReference type="Proteomes" id="UP000027937">
    <property type="component" value="Unassembled WGS sequence"/>
</dbReference>
<dbReference type="Gene3D" id="1.10.860.10">
    <property type="entry name" value="DNAb Helicase, Chain A"/>
    <property type="match status" value="1"/>
</dbReference>
<keyword evidence="5 12" id="KW-0378">Hydrolase</keyword>
<evidence type="ECO:0000256" key="2">
    <source>
        <dbReference type="ARBA" id="ARBA00022515"/>
    </source>
</evidence>
<keyword evidence="3 12" id="KW-0235">DNA replication</keyword>
<keyword evidence="6 12" id="KW-0347">Helicase</keyword>
<dbReference type="RefSeq" id="WP_039228158.1">
    <property type="nucleotide sequence ID" value="NZ_JENX01000026.1"/>
</dbReference>
<evidence type="ECO:0000256" key="3">
    <source>
        <dbReference type="ARBA" id="ARBA00022705"/>
    </source>
</evidence>
<keyword evidence="8 12" id="KW-0238">DNA-binding</keyword>
<dbReference type="Gene3D" id="3.40.50.300">
    <property type="entry name" value="P-loop containing nucleotide triphosphate hydrolases"/>
    <property type="match status" value="1"/>
</dbReference>
<organism evidence="14 15">
    <name type="scientific">Clostridium haemolyticum NCTC 9693</name>
    <dbReference type="NCBI Taxonomy" id="1443114"/>
    <lineage>
        <taxon>Bacteria</taxon>
        <taxon>Bacillati</taxon>
        <taxon>Bacillota</taxon>
        <taxon>Clostridia</taxon>
        <taxon>Eubacteriales</taxon>
        <taxon>Clostridiaceae</taxon>
        <taxon>Clostridium</taxon>
    </lineage>
</organism>
<dbReference type="InterPro" id="IPR003593">
    <property type="entry name" value="AAA+_ATPase"/>
</dbReference>